<dbReference type="RefSeq" id="WP_120117590.1">
    <property type="nucleotide sequence ID" value="NZ_QYTW02000005.1"/>
</dbReference>
<evidence type="ECO:0000313" key="2">
    <source>
        <dbReference type="Proteomes" id="UP000287296"/>
    </source>
</evidence>
<sequence>MNLGQQKFKSFILERVKEGEQDNAEALLTESFQKLDVRSFDQEYLKTFMPQMKNLLKPEHVSEVEAIMKEFGAKFSR</sequence>
<reference evidence="1 2" key="1">
    <citation type="submission" date="2018-12" db="EMBL/GenBank/DDBJ databases">
        <authorList>
            <person name="Sun L."/>
            <person name="Chen Z."/>
        </authorList>
    </citation>
    <scope>NUCLEOTIDE SEQUENCE [LARGE SCALE GENOMIC DNA]</scope>
    <source>
        <strain evidence="1 2">LMG 29736</strain>
    </source>
</reference>
<accession>A0A429XB20</accession>
<evidence type="ECO:0000313" key="1">
    <source>
        <dbReference type="EMBL" id="RST60273.1"/>
    </source>
</evidence>
<comment type="caution">
    <text evidence="1">The sequence shown here is derived from an EMBL/GenBank/DDBJ whole genome shotgun (WGS) entry which is preliminary data.</text>
</comment>
<proteinExistence type="predicted"/>
<name>A0A429XB20_SIMTE</name>
<dbReference type="Proteomes" id="UP000287296">
    <property type="component" value="Unassembled WGS sequence"/>
</dbReference>
<organism evidence="1 2">
    <name type="scientific">Siminovitchia terrae</name>
    <name type="common">Bacillus terrae</name>
    <dbReference type="NCBI Taxonomy" id="1914933"/>
    <lineage>
        <taxon>Bacteria</taxon>
        <taxon>Bacillati</taxon>
        <taxon>Bacillota</taxon>
        <taxon>Bacilli</taxon>
        <taxon>Bacillales</taxon>
        <taxon>Bacillaceae</taxon>
        <taxon>Siminovitchia</taxon>
    </lineage>
</organism>
<protein>
    <submittedName>
        <fullName evidence="1">Uncharacterized protein</fullName>
    </submittedName>
</protein>
<dbReference type="OrthoDB" id="1652026at2"/>
<dbReference type="AlphaFoldDB" id="A0A429XB20"/>
<dbReference type="EMBL" id="QYTW02000005">
    <property type="protein sequence ID" value="RST60273.1"/>
    <property type="molecule type" value="Genomic_DNA"/>
</dbReference>
<gene>
    <name evidence="1" type="ORF">D5F11_007430</name>
</gene>